<protein>
    <submittedName>
        <fullName evidence="1">Acyl carrier protein</fullName>
    </submittedName>
</protein>
<name>A0A8J7GN72_9ACTN</name>
<evidence type="ECO:0000313" key="2">
    <source>
        <dbReference type="Proteomes" id="UP000622552"/>
    </source>
</evidence>
<gene>
    <name evidence="1" type="ORF">IW245_007715</name>
</gene>
<proteinExistence type="predicted"/>
<comment type="caution">
    <text evidence="1">The sequence shown here is derived from an EMBL/GenBank/DDBJ whole genome shotgun (WGS) entry which is preliminary data.</text>
</comment>
<dbReference type="Proteomes" id="UP000622552">
    <property type="component" value="Unassembled WGS sequence"/>
</dbReference>
<dbReference type="AlphaFoldDB" id="A0A8J7GN72"/>
<sequence>MIDELRAFSLNAMTMMNYDVSDVTDDTPLGPAGIDLESLGIAELGLRLQDQYGVVLADEELEKMAYLTFGDFLADVAVRVELARAGGQAA</sequence>
<reference evidence="1" key="1">
    <citation type="submission" date="2020-11" db="EMBL/GenBank/DDBJ databases">
        <title>Sequencing the genomes of 1000 actinobacteria strains.</title>
        <authorList>
            <person name="Klenk H.-P."/>
        </authorList>
    </citation>
    <scope>NUCLEOTIDE SEQUENCE</scope>
    <source>
        <strain evidence="1">DSM 45356</strain>
    </source>
</reference>
<keyword evidence="2" id="KW-1185">Reference proteome</keyword>
<organism evidence="1 2">
    <name type="scientific">Longispora fulva</name>
    <dbReference type="NCBI Taxonomy" id="619741"/>
    <lineage>
        <taxon>Bacteria</taxon>
        <taxon>Bacillati</taxon>
        <taxon>Actinomycetota</taxon>
        <taxon>Actinomycetes</taxon>
        <taxon>Micromonosporales</taxon>
        <taxon>Micromonosporaceae</taxon>
        <taxon>Longispora</taxon>
    </lineage>
</organism>
<dbReference type="SUPFAM" id="SSF47336">
    <property type="entry name" value="ACP-like"/>
    <property type="match status" value="1"/>
</dbReference>
<accession>A0A8J7GN72</accession>
<dbReference type="RefSeq" id="WP_197007922.1">
    <property type="nucleotide sequence ID" value="NZ_BONS01000013.1"/>
</dbReference>
<evidence type="ECO:0000313" key="1">
    <source>
        <dbReference type="EMBL" id="MBG6141521.1"/>
    </source>
</evidence>
<dbReference type="InterPro" id="IPR036736">
    <property type="entry name" value="ACP-like_sf"/>
</dbReference>
<dbReference type="Gene3D" id="1.10.1200.10">
    <property type="entry name" value="ACP-like"/>
    <property type="match status" value="1"/>
</dbReference>
<dbReference type="EMBL" id="JADOUF010000001">
    <property type="protein sequence ID" value="MBG6141521.1"/>
    <property type="molecule type" value="Genomic_DNA"/>
</dbReference>